<feature type="compositionally biased region" description="Polar residues" evidence="2">
    <location>
        <begin position="393"/>
        <end position="402"/>
    </location>
</feature>
<sequence length="1229" mass="136124">MTADAKECNGGCEGQKVGSEGKVGLGAVVEGDRKRKESYNGIALREGEESVGDGSEGSFVVVNEESDNPVERDLDPRRKVDPVVADESGGPPANVGSLSEEDVASGDREAGGEKEGDRKEGVDSVVNAETGVEDRKDETAVGGSVEEETMESKANTVAEAEESEEKEISGRGESEGNIGVTNNEVELEGERKEEIVAIETELKVEPESLAEVQEKLKTTMTEADDQTRTEFTVKVEEGQEPEIVVTETDQQVKLDVGAETKVHQAEPKSEVENVLTETEHQLESESSVEVQKQDALTATRGTHDQVEAKSAVVVETQEPQIVSTERNDQEQSEVVVQKEDKQEPMTLVSEIKDPAELQSAEVGLKEETEVAGDQDEPEAIVKVGEGQKPESVVTETPTSESLSLEHEKVRLSNEAEEGPPDECSAENAVASEPQCETSLQKAENSESAESHEASMTSHLDGIMKEAEPSGDPENSKNSSVFHVGDQEFLEEVKVSTKSSENGETSPTETETGIHSTDGPGPSCSVSGADVASEIINASINSGVEVENVLLQGTESMVVCSNNDTRLESKVCNDVEIENHAVAMESDSRIGNDSAESGEYLASSVEDDHATRKDDDEEPTSAEVEAVEVIQAPPEDPSGSAFDGERVDIEVAKRQPCYIIRVPRFTDDELWAQIQHAKLELEEQTRSRDSIRVSVQKKKATCNEYREKLETAKAKEKAVRAAYSAKRQEIESVQSMLNKIRNATSIEEIDNKIEAMDREFQHSTMGLKEEKQHLLNIKQLRQRREQLSSNMGSKSDIDMAFDQRDQIEERFKTLKKELDSLKADLSEAEIKGREAWKEYDDEVRHLKVLQEQFRTSDEIRQKAYGHWRNLKDESIEKSKYFFTYKNDQEAAANYVSSRDRKGLWLHCSKQVEKIMELWNNNDEFRLQYVKSNKNSTLRRLKTLDGRSLGPDEEPPAPRATIDKGSSSVSNTSNSNPPVAVIASEAKPGKSDVLAAPKEKESFPPLQTAQRNQSSRSKKSTKPSSKETIMVPVSDREEVEAAPKENSRTKEEEEQARKAEELARKEEELRKEKAEAEMKERLRLEQKAKAKEAEERKRRKAEKAQARAEYRAQKEAELRDKKKLKKEKKKAAAASNTANGGDGDHVPAPATDDGRAENAPEPDNQSATASKRPSRPPLVAAKQYNKMPPVPLPLRNRGKRKMRTWMWVVLTTLLVLALFLAGNYMAFSFSH</sequence>
<keyword evidence="3" id="KW-1133">Transmembrane helix</keyword>
<feature type="region of interest" description="Disordered" evidence="2">
    <location>
        <begin position="993"/>
        <end position="1180"/>
    </location>
</feature>
<keyword evidence="3" id="KW-0472">Membrane</keyword>
<feature type="compositionally biased region" description="Low complexity" evidence="2">
    <location>
        <begin position="52"/>
        <end position="62"/>
    </location>
</feature>
<keyword evidence="4" id="KW-1185">Reference proteome</keyword>
<evidence type="ECO:0000313" key="4">
    <source>
        <dbReference type="Proteomes" id="UP000504607"/>
    </source>
</evidence>
<dbReference type="Proteomes" id="UP000504607">
    <property type="component" value="Chromosome 10"/>
</dbReference>
<feature type="compositionally biased region" description="Basic and acidic residues" evidence="2">
    <location>
        <begin position="105"/>
        <end position="122"/>
    </location>
</feature>
<evidence type="ECO:0000256" key="3">
    <source>
        <dbReference type="SAM" id="Phobius"/>
    </source>
</evidence>
<accession>A0A6I9RTY6</accession>
<feature type="compositionally biased region" description="Acidic residues" evidence="2">
    <location>
        <begin position="369"/>
        <end position="378"/>
    </location>
</feature>
<feature type="region of interest" description="Disordered" evidence="2">
    <location>
        <begin position="260"/>
        <end position="292"/>
    </location>
</feature>
<dbReference type="AlphaFoldDB" id="A0A6I9RTY6"/>
<feature type="coiled-coil region" evidence="1">
    <location>
        <begin position="769"/>
        <end position="830"/>
    </location>
</feature>
<organism evidence="4 5">
    <name type="scientific">Elaeis guineensis var. tenera</name>
    <name type="common">Oil palm</name>
    <dbReference type="NCBI Taxonomy" id="51953"/>
    <lineage>
        <taxon>Eukaryota</taxon>
        <taxon>Viridiplantae</taxon>
        <taxon>Streptophyta</taxon>
        <taxon>Embryophyta</taxon>
        <taxon>Tracheophyta</taxon>
        <taxon>Spermatophyta</taxon>
        <taxon>Magnoliopsida</taxon>
        <taxon>Liliopsida</taxon>
        <taxon>Arecaceae</taxon>
        <taxon>Arecoideae</taxon>
        <taxon>Cocoseae</taxon>
        <taxon>Elaeidinae</taxon>
        <taxon>Elaeis</taxon>
    </lineage>
</organism>
<proteinExistence type="predicted"/>
<feature type="region of interest" description="Disordered" evidence="2">
    <location>
        <begin position="1"/>
        <end position="183"/>
    </location>
</feature>
<feature type="compositionally biased region" description="Basic residues" evidence="2">
    <location>
        <begin position="1119"/>
        <end position="1129"/>
    </location>
</feature>
<feature type="region of interest" description="Disordered" evidence="2">
    <location>
        <begin position="360"/>
        <end position="527"/>
    </location>
</feature>
<gene>
    <name evidence="5" type="primary">LOC105052875</name>
</gene>
<feature type="transmembrane region" description="Helical" evidence="3">
    <location>
        <begin position="1203"/>
        <end position="1225"/>
    </location>
</feature>
<dbReference type="RefSeq" id="XP_010932154.1">
    <property type="nucleotide sequence ID" value="XM_010933852.3"/>
</dbReference>
<feature type="region of interest" description="Disordered" evidence="2">
    <location>
        <begin position="939"/>
        <end position="977"/>
    </location>
</feature>
<keyword evidence="1" id="KW-0175">Coiled coil</keyword>
<name>A0A6I9RTY6_ELAGV</name>
<feature type="compositionally biased region" description="Low complexity" evidence="2">
    <location>
        <begin position="964"/>
        <end position="974"/>
    </location>
</feature>
<feature type="compositionally biased region" description="Acidic residues" evidence="2">
    <location>
        <begin position="414"/>
        <end position="424"/>
    </location>
</feature>
<dbReference type="OrthoDB" id="1703439at2759"/>
<dbReference type="PANTHER" id="PTHR48454:SF2">
    <property type="entry name" value="PUTATIVE RNA-BINDING DOMAIN-CONTAINING PROTEIN-RELATED"/>
    <property type="match status" value="1"/>
</dbReference>
<feature type="coiled-coil region" evidence="1">
    <location>
        <begin position="694"/>
        <end position="721"/>
    </location>
</feature>
<feature type="region of interest" description="Disordered" evidence="2">
    <location>
        <begin position="585"/>
        <end position="620"/>
    </location>
</feature>
<protein>
    <submittedName>
        <fullName evidence="5">Titin homolog</fullName>
    </submittedName>
</protein>
<dbReference type="PANTHER" id="PTHR48454">
    <property type="entry name" value="PUTATIVE RNA-BINDING DOMAIN-CONTAINING PROTEIN-RELATED"/>
    <property type="match status" value="1"/>
</dbReference>
<feature type="compositionally biased region" description="Basic and acidic residues" evidence="2">
    <location>
        <begin position="260"/>
        <end position="283"/>
    </location>
</feature>
<evidence type="ECO:0000256" key="1">
    <source>
        <dbReference type="SAM" id="Coils"/>
    </source>
</evidence>
<dbReference type="InParanoid" id="A0A6I9RTY6"/>
<evidence type="ECO:0000313" key="5">
    <source>
        <dbReference type="RefSeq" id="XP_010932154.1"/>
    </source>
</evidence>
<feature type="compositionally biased region" description="Basic and acidic residues" evidence="2">
    <location>
        <begin position="1032"/>
        <end position="1118"/>
    </location>
</feature>
<feature type="compositionally biased region" description="Basic and acidic residues" evidence="2">
    <location>
        <begin position="403"/>
        <end position="413"/>
    </location>
</feature>
<reference evidence="5" key="1">
    <citation type="submission" date="2025-08" db="UniProtKB">
        <authorList>
            <consortium name="RefSeq"/>
        </authorList>
    </citation>
    <scope>IDENTIFICATION</scope>
</reference>
<feature type="region of interest" description="Disordered" evidence="2">
    <location>
        <begin position="317"/>
        <end position="344"/>
    </location>
</feature>
<evidence type="ECO:0000256" key="2">
    <source>
        <dbReference type="SAM" id="MobiDB-lite"/>
    </source>
</evidence>
<keyword evidence="3" id="KW-0812">Transmembrane</keyword>
<feature type="compositionally biased region" description="Polar residues" evidence="2">
    <location>
        <begin position="495"/>
        <end position="514"/>
    </location>
</feature>
<feature type="compositionally biased region" description="Basic and acidic residues" evidence="2">
    <location>
        <begin position="69"/>
        <end position="81"/>
    </location>
</feature>